<organism evidence="3 4">
    <name type="scientific">Chishuiella changwenlii</name>
    <dbReference type="NCBI Taxonomy" id="1434701"/>
    <lineage>
        <taxon>Bacteria</taxon>
        <taxon>Pseudomonadati</taxon>
        <taxon>Bacteroidota</taxon>
        <taxon>Flavobacteriia</taxon>
        <taxon>Flavobacteriales</taxon>
        <taxon>Weeksellaceae</taxon>
        <taxon>Chishuiella</taxon>
    </lineage>
</organism>
<accession>A0A1M7BK27</accession>
<evidence type="ECO:0000256" key="1">
    <source>
        <dbReference type="SAM" id="SignalP"/>
    </source>
</evidence>
<protein>
    <recommendedName>
        <fullName evidence="2">DUF3857 domain-containing protein</fullName>
    </recommendedName>
</protein>
<feature type="domain" description="DUF3857" evidence="2">
    <location>
        <begin position="73"/>
        <end position="187"/>
    </location>
</feature>
<dbReference type="Proteomes" id="UP000184120">
    <property type="component" value="Unassembled WGS sequence"/>
</dbReference>
<dbReference type="Gene3D" id="2.60.40.3140">
    <property type="match status" value="1"/>
</dbReference>
<evidence type="ECO:0000259" key="2">
    <source>
        <dbReference type="Pfam" id="PF12969"/>
    </source>
</evidence>
<dbReference type="Pfam" id="PF12969">
    <property type="entry name" value="DUF3857"/>
    <property type="match status" value="1"/>
</dbReference>
<proteinExistence type="predicted"/>
<evidence type="ECO:0000313" key="3">
    <source>
        <dbReference type="EMBL" id="SHL55398.1"/>
    </source>
</evidence>
<evidence type="ECO:0000313" key="4">
    <source>
        <dbReference type="Proteomes" id="UP000184120"/>
    </source>
</evidence>
<keyword evidence="1" id="KW-0732">Signal</keyword>
<dbReference type="InterPro" id="IPR024618">
    <property type="entry name" value="DUF3857"/>
</dbReference>
<dbReference type="EMBL" id="FRBH01000011">
    <property type="protein sequence ID" value="SHL55398.1"/>
    <property type="molecule type" value="Genomic_DNA"/>
</dbReference>
<reference evidence="4" key="1">
    <citation type="submission" date="2016-11" db="EMBL/GenBank/DDBJ databases">
        <authorList>
            <person name="Varghese N."/>
            <person name="Submissions S."/>
        </authorList>
    </citation>
    <scope>NUCLEOTIDE SEQUENCE [LARGE SCALE GENOMIC DNA]</scope>
    <source>
        <strain evidence="4">DSM 27989</strain>
    </source>
</reference>
<name>A0A1M7BK27_9FLAO</name>
<feature type="signal peptide" evidence="1">
    <location>
        <begin position="1"/>
        <end position="27"/>
    </location>
</feature>
<dbReference type="STRING" id="1434701.SAMN05443634_11122"/>
<dbReference type="Gene3D" id="2.60.120.1130">
    <property type="match status" value="1"/>
</dbReference>
<dbReference type="AlphaFoldDB" id="A0A1M7BK27"/>
<feature type="chain" id="PRO_5012409924" description="DUF3857 domain-containing protein" evidence="1">
    <location>
        <begin position="28"/>
        <end position="630"/>
    </location>
</feature>
<sequence length="630" mass="73238">MPSNFNNQLMKLKSTLLFVILSGISFAQTRDFKLGKVTEQEKNIKEVSYDKNANAVILSEEGKMNLSFSNYYLTVKRRIKILTEKGKEEANIQLRYYSENKNESISGIKGNTINVVNGKEEITPIDAKEIFDVSINQLYNAKRFTFSNVQVGSIIEYTYTKSSEYNFSIDAWNFQHDIPTLFSEFKLNNQSNGGYSIITIGDEINAKYKGKTSSTTDWILTDQKSYNDLKYVYNQNDQSERIKLQHDSYHTGTTKSSVMNAWKDLIRDINSKYDSYRNPSAMRDIAKVIPDGATEIETLRNIVEYVNNNVKWNNIYSIAPQKTNKSVLKDKVGMSADLNLFLQEILTAKGFNSYLILGSTRQYGQVLLSYPLINQFSSVITAVHLKSGQVILLDGAQLNKDQVEFAPLEIFNYYGVVLQKGEPSFVKLTQKLSEYEAIISYQFLKDKVILNRQDRFNGYFYDQEADEENVLKRYVTESMDQRFDIENSDDLEYRDNKYKKSYKAVNKQVGSPFYNFANPLRAFLSKYTFDDKNRQRKVEFEFPYFFNIQVKSKIPEGYEVVIDEKYKAHHKSELGLEYYQEAKLNDNVLTISYQFILPEGVYEAEKYNDLKQFFDKIREESNKEVLMKKK</sequence>
<gene>
    <name evidence="3" type="ORF">SAMN05443634_11122</name>
</gene>
<dbReference type="Gene3D" id="3.10.620.30">
    <property type="match status" value="1"/>
</dbReference>